<proteinExistence type="predicted"/>
<protein>
    <recommendedName>
        <fullName evidence="3">Flavoredoxin</fullName>
    </recommendedName>
</protein>
<gene>
    <name evidence="1" type="ORF">E5S67_00235</name>
</gene>
<dbReference type="EMBL" id="SRRZ01000003">
    <property type="protein sequence ID" value="NQE32519.1"/>
    <property type="molecule type" value="Genomic_DNA"/>
</dbReference>
<organism evidence="1 2">
    <name type="scientific">Microcoleus asticus IPMA8</name>
    <dbReference type="NCBI Taxonomy" id="2563858"/>
    <lineage>
        <taxon>Bacteria</taxon>
        <taxon>Bacillati</taxon>
        <taxon>Cyanobacteriota</taxon>
        <taxon>Cyanophyceae</taxon>
        <taxon>Oscillatoriophycideae</taxon>
        <taxon>Oscillatoriales</taxon>
        <taxon>Microcoleaceae</taxon>
        <taxon>Microcoleus</taxon>
        <taxon>Microcoleus asticus</taxon>
    </lineage>
</organism>
<keyword evidence="2" id="KW-1185">Reference proteome</keyword>
<comment type="caution">
    <text evidence="1">The sequence shown here is derived from an EMBL/GenBank/DDBJ whole genome shotgun (WGS) entry which is preliminary data.</text>
</comment>
<reference evidence="1 2" key="1">
    <citation type="journal article" date="2020" name="Sci. Rep.">
        <title>A novel cyanobacterial geosmin producer, revising GeoA distribution and dispersion patterns in Bacteria.</title>
        <authorList>
            <person name="Churro C."/>
            <person name="Semedo-Aguiar A.P."/>
            <person name="Silva A.D."/>
            <person name="Pereira-Leal J.B."/>
            <person name="Leite R.B."/>
        </authorList>
    </citation>
    <scope>NUCLEOTIDE SEQUENCE [LARGE SCALE GENOMIC DNA]</scope>
    <source>
        <strain evidence="1 2">IPMA8</strain>
    </source>
</reference>
<dbReference type="Proteomes" id="UP000702425">
    <property type="component" value="Unassembled WGS sequence"/>
</dbReference>
<evidence type="ECO:0000313" key="2">
    <source>
        <dbReference type="Proteomes" id="UP000702425"/>
    </source>
</evidence>
<accession>A0ABX2CQ33</accession>
<sequence>MFLLKTQGHNLMAKPCVYIKTRNFKMAKTNVEIIPNEALVVRGGRNHPEDIQRAIGTHPSGITGISVECAVELSVTELALAIPHRQVGVTTVAKVRSEGGDVIRTSGRSLNHATLTGLTPEKASLLLIPTIPNPSGI</sequence>
<evidence type="ECO:0000313" key="1">
    <source>
        <dbReference type="EMBL" id="NQE32519.1"/>
    </source>
</evidence>
<name>A0ABX2CQ33_9CYAN</name>
<evidence type="ECO:0008006" key="3">
    <source>
        <dbReference type="Google" id="ProtNLM"/>
    </source>
</evidence>